<dbReference type="PANTHER" id="PTHR43591:SF24">
    <property type="entry name" value="2-METHOXY-6-POLYPRENYL-1,4-BENZOQUINOL METHYLASE, MITOCHONDRIAL"/>
    <property type="match status" value="1"/>
</dbReference>
<dbReference type="Gene3D" id="3.40.50.150">
    <property type="entry name" value="Vaccinia Virus protein VP39"/>
    <property type="match status" value="1"/>
</dbReference>
<dbReference type="InterPro" id="IPR041698">
    <property type="entry name" value="Methyltransf_25"/>
</dbReference>
<protein>
    <submittedName>
        <fullName evidence="2">2609_t:CDS:1</fullName>
    </submittedName>
</protein>
<dbReference type="Pfam" id="PF13649">
    <property type="entry name" value="Methyltransf_25"/>
    <property type="match status" value="1"/>
</dbReference>
<dbReference type="PANTHER" id="PTHR43591">
    <property type="entry name" value="METHYLTRANSFERASE"/>
    <property type="match status" value="1"/>
</dbReference>
<dbReference type="SUPFAM" id="SSF53335">
    <property type="entry name" value="S-adenosyl-L-methionine-dependent methyltransferases"/>
    <property type="match status" value="1"/>
</dbReference>
<proteinExistence type="predicted"/>
<comment type="caution">
    <text evidence="2">The sequence shown here is derived from an EMBL/GenBank/DDBJ whole genome shotgun (WGS) entry which is preliminary data.</text>
</comment>
<dbReference type="AlphaFoldDB" id="A0A9N9AK19"/>
<dbReference type="CDD" id="cd02440">
    <property type="entry name" value="AdoMet_MTases"/>
    <property type="match status" value="1"/>
</dbReference>
<organism evidence="2 3">
    <name type="scientific">Ambispora gerdemannii</name>
    <dbReference type="NCBI Taxonomy" id="144530"/>
    <lineage>
        <taxon>Eukaryota</taxon>
        <taxon>Fungi</taxon>
        <taxon>Fungi incertae sedis</taxon>
        <taxon>Mucoromycota</taxon>
        <taxon>Glomeromycotina</taxon>
        <taxon>Glomeromycetes</taxon>
        <taxon>Archaeosporales</taxon>
        <taxon>Ambisporaceae</taxon>
        <taxon>Ambispora</taxon>
    </lineage>
</organism>
<feature type="non-terminal residue" evidence="2">
    <location>
        <position position="1"/>
    </location>
</feature>
<dbReference type="GO" id="GO:0008168">
    <property type="term" value="F:methyltransferase activity"/>
    <property type="evidence" value="ECO:0007669"/>
    <property type="project" value="TreeGrafter"/>
</dbReference>
<evidence type="ECO:0000313" key="3">
    <source>
        <dbReference type="Proteomes" id="UP000789831"/>
    </source>
</evidence>
<dbReference type="Proteomes" id="UP000789831">
    <property type="component" value="Unassembled WGS sequence"/>
</dbReference>
<reference evidence="2" key="1">
    <citation type="submission" date="2021-06" db="EMBL/GenBank/DDBJ databases">
        <authorList>
            <person name="Kallberg Y."/>
            <person name="Tangrot J."/>
            <person name="Rosling A."/>
        </authorList>
    </citation>
    <scope>NUCLEOTIDE SEQUENCE</scope>
    <source>
        <strain evidence="2">MT106</strain>
    </source>
</reference>
<name>A0A9N9AK19_9GLOM</name>
<dbReference type="EMBL" id="CAJVPL010000842">
    <property type="protein sequence ID" value="CAG8533776.1"/>
    <property type="molecule type" value="Genomic_DNA"/>
</dbReference>
<evidence type="ECO:0000313" key="2">
    <source>
        <dbReference type="EMBL" id="CAG8533776.1"/>
    </source>
</evidence>
<evidence type="ECO:0000259" key="1">
    <source>
        <dbReference type="Pfam" id="PF13649"/>
    </source>
</evidence>
<dbReference type="OrthoDB" id="2013972at2759"/>
<gene>
    <name evidence="2" type="ORF">AGERDE_LOCUS5841</name>
</gene>
<feature type="domain" description="Methyltransferase" evidence="1">
    <location>
        <begin position="63"/>
        <end position="154"/>
    </location>
</feature>
<sequence>MGNLPFKSQKVSKFSKHTFKPFQPDEEVQIDRTQIAHHLYRVIWDGNFSSPVKERLLKGGAKVLDIGCGPGTWICDMATDFPKSSFIGVDYVPTFPTQKPTNVQFIVSNILEGLDFEDEEFDFINMRQMVLWFSEEQYKEQVIPELIRLLKVEGWLEISESELQAHLIVVGQMAKYKRNPYVLYELEACLDQFSNISRDKRAIPIGSNDKIIGQYCVMLCIPLMLEILSEHVLKLSPNKYEQMIREIIDE</sequence>
<accession>A0A9N9AK19</accession>
<dbReference type="InterPro" id="IPR029063">
    <property type="entry name" value="SAM-dependent_MTases_sf"/>
</dbReference>
<keyword evidence="3" id="KW-1185">Reference proteome</keyword>